<evidence type="ECO:0000256" key="1">
    <source>
        <dbReference type="ARBA" id="ARBA00009986"/>
    </source>
</evidence>
<dbReference type="RefSeq" id="WP_189901645.1">
    <property type="nucleotide sequence ID" value="NZ_BNBC01000016.1"/>
</dbReference>
<feature type="region of interest" description="Disordered" evidence="4">
    <location>
        <begin position="1"/>
        <end position="29"/>
    </location>
</feature>
<comment type="similarity">
    <text evidence="1">Belongs to the aldehyde dehydrogenase family.</text>
</comment>
<proteinExistence type="inferred from homology"/>
<keyword evidence="7" id="KW-1185">Reference proteome</keyword>
<gene>
    <name evidence="6" type="ORF">GCM10014715_37380</name>
</gene>
<keyword evidence="3" id="KW-0520">NAD</keyword>
<dbReference type="InterPro" id="IPR016163">
    <property type="entry name" value="Ald_DH_C"/>
</dbReference>
<dbReference type="GO" id="GO:0016620">
    <property type="term" value="F:oxidoreductase activity, acting on the aldehyde or oxo group of donors, NAD or NADP as acceptor"/>
    <property type="evidence" value="ECO:0007669"/>
    <property type="project" value="InterPro"/>
</dbReference>
<dbReference type="AlphaFoldDB" id="A0A919DTA0"/>
<evidence type="ECO:0000256" key="3">
    <source>
        <dbReference type="ARBA" id="ARBA00023027"/>
    </source>
</evidence>
<evidence type="ECO:0000259" key="5">
    <source>
        <dbReference type="Pfam" id="PF00171"/>
    </source>
</evidence>
<reference evidence="6" key="1">
    <citation type="journal article" date="2014" name="Int. J. Syst. Evol. Microbiol.">
        <title>Complete genome sequence of Corynebacterium casei LMG S-19264T (=DSM 44701T), isolated from a smear-ripened cheese.</title>
        <authorList>
            <consortium name="US DOE Joint Genome Institute (JGI-PGF)"/>
            <person name="Walter F."/>
            <person name="Albersmeier A."/>
            <person name="Kalinowski J."/>
            <person name="Ruckert C."/>
        </authorList>
    </citation>
    <scope>NUCLEOTIDE SEQUENCE</scope>
    <source>
        <strain evidence="6">JCM 3302</strain>
    </source>
</reference>
<comment type="caution">
    <text evidence="6">The sequence shown here is derived from an EMBL/GenBank/DDBJ whole genome shotgun (WGS) entry which is preliminary data.</text>
</comment>
<dbReference type="InterPro" id="IPR016161">
    <property type="entry name" value="Ald_DH/histidinol_DH"/>
</dbReference>
<accession>A0A919DTA0</accession>
<dbReference type="InterPro" id="IPR015590">
    <property type="entry name" value="Aldehyde_DH_dom"/>
</dbReference>
<dbReference type="Gene3D" id="3.40.605.10">
    <property type="entry name" value="Aldehyde Dehydrogenase, Chain A, domain 1"/>
    <property type="match status" value="1"/>
</dbReference>
<protein>
    <recommendedName>
        <fullName evidence="5">Aldehyde dehydrogenase domain-containing protein</fullName>
    </recommendedName>
</protein>
<feature type="compositionally biased region" description="Basic and acidic residues" evidence="4">
    <location>
        <begin position="11"/>
        <end position="23"/>
    </location>
</feature>
<evidence type="ECO:0000256" key="2">
    <source>
        <dbReference type="ARBA" id="ARBA00023002"/>
    </source>
</evidence>
<keyword evidence="2" id="KW-0560">Oxidoreductase</keyword>
<organism evidence="6 7">
    <name type="scientific">Streptomyces spiralis</name>
    <dbReference type="NCBI Taxonomy" id="66376"/>
    <lineage>
        <taxon>Bacteria</taxon>
        <taxon>Bacillati</taxon>
        <taxon>Actinomycetota</taxon>
        <taxon>Actinomycetes</taxon>
        <taxon>Kitasatosporales</taxon>
        <taxon>Streptomycetaceae</taxon>
        <taxon>Streptomyces</taxon>
    </lineage>
</organism>
<dbReference type="PANTHER" id="PTHR43720:SF2">
    <property type="entry name" value="2-AMINOMUCONIC SEMIALDEHYDE DEHYDROGENASE"/>
    <property type="match status" value="1"/>
</dbReference>
<dbReference type="Gene3D" id="3.40.309.10">
    <property type="entry name" value="Aldehyde Dehydrogenase, Chain A, domain 2"/>
    <property type="match status" value="1"/>
</dbReference>
<dbReference type="Pfam" id="PF00171">
    <property type="entry name" value="Aldedh"/>
    <property type="match status" value="1"/>
</dbReference>
<dbReference type="Proteomes" id="UP000641386">
    <property type="component" value="Unassembled WGS sequence"/>
</dbReference>
<name>A0A919DTA0_9ACTN</name>
<evidence type="ECO:0000313" key="6">
    <source>
        <dbReference type="EMBL" id="GHE78652.1"/>
    </source>
</evidence>
<evidence type="ECO:0000313" key="7">
    <source>
        <dbReference type="Proteomes" id="UP000641386"/>
    </source>
</evidence>
<dbReference type="PANTHER" id="PTHR43720">
    <property type="entry name" value="2-AMINOMUCONIC SEMIALDEHYDE DEHYDROGENASE"/>
    <property type="match status" value="1"/>
</dbReference>
<dbReference type="EMBL" id="BNBC01000016">
    <property type="protein sequence ID" value="GHE78652.1"/>
    <property type="molecule type" value="Genomic_DNA"/>
</dbReference>
<dbReference type="InterPro" id="IPR016162">
    <property type="entry name" value="Ald_DH_N"/>
</dbReference>
<evidence type="ECO:0000256" key="4">
    <source>
        <dbReference type="SAM" id="MobiDB-lite"/>
    </source>
</evidence>
<reference evidence="6" key="2">
    <citation type="submission" date="2020-09" db="EMBL/GenBank/DDBJ databases">
        <authorList>
            <person name="Sun Q."/>
            <person name="Ohkuma M."/>
        </authorList>
    </citation>
    <scope>NUCLEOTIDE SEQUENCE</scope>
    <source>
        <strain evidence="6">JCM 3302</strain>
    </source>
</reference>
<sequence length="447" mass="47638">METFIPVLRGGQEHRSRDSRPLHDVNGNPLAEVHEAPALTTRLTAKAMRQAPALDPDERLAVLAEAGALFAGATLGGQTPEEYCRLQALASGVPVAVARGTLERMRGDCALLGTVVGRQSPVGAGRTARWVRRGSVLGVVAPSNHPATHGAWLQALAMGYRVAVRPGTRDPFTPLRLVRALLRAGLDPHWISLLPGSHSAADSLVQAADLALVYGSEATVARMRGNDRVLVRGPGRTKILVDGAYDDRTLDHLVTEIASDGGVRCTNTSAVLTSGDHRELAEALAERLARLPAHPVTDDRAVLPVRPRKEAEALRASVDRAAQGAPDLTARHYEDGPLAPVGDDGVALRPAVLCVDRGDHPGLRTELPFPCVWVAPWRPSDGVGPLDDSLALTLLTDSAALVEEALESPGIRTVLHGRVADWWKDPYLPHDGYLGQFLNEARGFAAA</sequence>
<feature type="domain" description="Aldehyde dehydrogenase" evidence="5">
    <location>
        <begin position="30"/>
        <end position="374"/>
    </location>
</feature>
<dbReference type="SUPFAM" id="SSF53720">
    <property type="entry name" value="ALDH-like"/>
    <property type="match status" value="1"/>
</dbReference>